<keyword evidence="3" id="KW-1185">Reference proteome</keyword>
<protein>
    <submittedName>
        <fullName evidence="2">Uncharacterized protein</fullName>
    </submittedName>
</protein>
<evidence type="ECO:0000256" key="1">
    <source>
        <dbReference type="SAM" id="MobiDB-lite"/>
    </source>
</evidence>
<dbReference type="AlphaFoldDB" id="A0A395HKI8"/>
<gene>
    <name evidence="2" type="ORF">BO97DRAFT_418013</name>
</gene>
<organism evidence="2 3">
    <name type="scientific">Aspergillus homomorphus (strain CBS 101889)</name>
    <dbReference type="NCBI Taxonomy" id="1450537"/>
    <lineage>
        <taxon>Eukaryota</taxon>
        <taxon>Fungi</taxon>
        <taxon>Dikarya</taxon>
        <taxon>Ascomycota</taxon>
        <taxon>Pezizomycotina</taxon>
        <taxon>Eurotiomycetes</taxon>
        <taxon>Eurotiomycetidae</taxon>
        <taxon>Eurotiales</taxon>
        <taxon>Aspergillaceae</taxon>
        <taxon>Aspergillus</taxon>
        <taxon>Aspergillus subgen. Circumdati</taxon>
    </lineage>
</organism>
<dbReference type="OrthoDB" id="4505337at2759"/>
<reference evidence="2 3" key="1">
    <citation type="submission" date="2018-02" db="EMBL/GenBank/DDBJ databases">
        <title>The genomes of Aspergillus section Nigri reveals drivers in fungal speciation.</title>
        <authorList>
            <consortium name="DOE Joint Genome Institute"/>
            <person name="Vesth T.C."/>
            <person name="Nybo J."/>
            <person name="Theobald S."/>
            <person name="Brandl J."/>
            <person name="Frisvad J.C."/>
            <person name="Nielsen K.F."/>
            <person name="Lyhne E.K."/>
            <person name="Kogle M.E."/>
            <person name="Kuo A."/>
            <person name="Riley R."/>
            <person name="Clum A."/>
            <person name="Nolan M."/>
            <person name="Lipzen A."/>
            <person name="Salamov A."/>
            <person name="Henrissat B."/>
            <person name="Wiebenga A."/>
            <person name="De vries R.P."/>
            <person name="Grigoriev I.V."/>
            <person name="Mortensen U.H."/>
            <person name="Andersen M.R."/>
            <person name="Baker S.E."/>
        </authorList>
    </citation>
    <scope>NUCLEOTIDE SEQUENCE [LARGE SCALE GENOMIC DNA]</scope>
    <source>
        <strain evidence="2 3">CBS 101889</strain>
    </source>
</reference>
<feature type="region of interest" description="Disordered" evidence="1">
    <location>
        <begin position="33"/>
        <end position="61"/>
    </location>
</feature>
<dbReference type="VEuPathDB" id="FungiDB:BO97DRAFT_418013"/>
<dbReference type="Proteomes" id="UP000248961">
    <property type="component" value="Unassembled WGS sequence"/>
</dbReference>
<feature type="compositionally biased region" description="Basic and acidic residues" evidence="1">
    <location>
        <begin position="93"/>
        <end position="106"/>
    </location>
</feature>
<evidence type="ECO:0000313" key="3">
    <source>
        <dbReference type="Proteomes" id="UP000248961"/>
    </source>
</evidence>
<proteinExistence type="predicted"/>
<sequence length="206" mass="22808">MPTLVQLMPDANGSQILENGLTLAKLRRIHETHSPSKYGPWGDRDSRRKVPSLPDWESSRGISPRVRDAAAVVVRAAFERLGHLEKQMQPVISRDKAPALSTHDDQQTPTARKRKHNSTSDVSLKAEEVGKDRFRRARLGTDRLEKADVEELVVRKLATSKAVLRDLAGRKLAVRKIAAHTSELFLCSVSIAIGSPTCCACSCLRL</sequence>
<dbReference type="RefSeq" id="XP_025547173.1">
    <property type="nucleotide sequence ID" value="XM_025696499.1"/>
</dbReference>
<dbReference type="GeneID" id="37200788"/>
<evidence type="ECO:0000313" key="2">
    <source>
        <dbReference type="EMBL" id="RAL08019.1"/>
    </source>
</evidence>
<feature type="region of interest" description="Disordered" evidence="1">
    <location>
        <begin position="89"/>
        <end position="126"/>
    </location>
</feature>
<dbReference type="EMBL" id="KZ824320">
    <property type="protein sequence ID" value="RAL08019.1"/>
    <property type="molecule type" value="Genomic_DNA"/>
</dbReference>
<accession>A0A395HKI8</accession>
<name>A0A395HKI8_ASPHC</name>